<dbReference type="EMBL" id="OZ019900">
    <property type="protein sequence ID" value="CAK9233708.1"/>
    <property type="molecule type" value="Genomic_DNA"/>
</dbReference>
<protein>
    <submittedName>
        <fullName evidence="1">Uncharacterized protein</fullName>
    </submittedName>
</protein>
<dbReference type="Proteomes" id="UP001497512">
    <property type="component" value="Chromosome 8"/>
</dbReference>
<name>A0ABP0UYL7_9BRYO</name>
<accession>A0ABP0UYL7</accession>
<keyword evidence="2" id="KW-1185">Reference proteome</keyword>
<evidence type="ECO:0000313" key="1">
    <source>
        <dbReference type="EMBL" id="CAK9233708.1"/>
    </source>
</evidence>
<organism evidence="1 2">
    <name type="scientific">Sphagnum troendelagicum</name>
    <dbReference type="NCBI Taxonomy" id="128251"/>
    <lineage>
        <taxon>Eukaryota</taxon>
        <taxon>Viridiplantae</taxon>
        <taxon>Streptophyta</taxon>
        <taxon>Embryophyta</taxon>
        <taxon>Bryophyta</taxon>
        <taxon>Sphagnophytina</taxon>
        <taxon>Sphagnopsida</taxon>
        <taxon>Sphagnales</taxon>
        <taxon>Sphagnaceae</taxon>
        <taxon>Sphagnum</taxon>
    </lineage>
</organism>
<gene>
    <name evidence="1" type="ORF">CSSPTR1EN2_LOCUS21621</name>
</gene>
<evidence type="ECO:0000313" key="2">
    <source>
        <dbReference type="Proteomes" id="UP001497512"/>
    </source>
</evidence>
<proteinExistence type="predicted"/>
<reference evidence="1" key="1">
    <citation type="submission" date="2024-02" db="EMBL/GenBank/DDBJ databases">
        <authorList>
            <consortium name="ELIXIR-Norway"/>
            <consortium name="Elixir Norway"/>
        </authorList>
    </citation>
    <scope>NUCLEOTIDE SEQUENCE</scope>
</reference>
<sequence>MDFHHLQQLSKLLSPTVFRFRAASECPVAPIAFAASVSIQKRCSAEIPTTPSRNSYITSPDAFRQLLHANEARDVDKLHFSLKVLWLWQPTS</sequence>